<organism evidence="4 5">
    <name type="scientific">Stieleria maiorica</name>
    <dbReference type="NCBI Taxonomy" id="2795974"/>
    <lineage>
        <taxon>Bacteria</taxon>
        <taxon>Pseudomonadati</taxon>
        <taxon>Planctomycetota</taxon>
        <taxon>Planctomycetia</taxon>
        <taxon>Pirellulales</taxon>
        <taxon>Pirellulaceae</taxon>
        <taxon>Stieleria</taxon>
    </lineage>
</organism>
<keyword evidence="5" id="KW-1185">Reference proteome</keyword>
<dbReference type="KEGG" id="smam:Mal15_11480"/>
<sequence length="385" mass="41766" precursor="true">MRRVFLLPVGLLLGCLVSSPELHACKVPVFRYALERWPADNYAMVAIIDGQPDDSETKAALDALKSLDQSSANVEVDVVDLSTLSEAELWSVEGLESTEEVPLLQVFYPERGAPTRQLCWSGELTSENVVRWRQSPLRKQIAEDLCRGVSAVWVFVEGEDDQQNAKFYAELSAALELAEKTVALPEGVIRRKDAGAVLKDDPSASMDDVLRCDIPLQVNFTIAVLSPDDHDELAFRAIVNGIADSVAMPCMIPVFGRGRMIEPLSAPSFGEHSVVTACNYLFGECSCSVKALNPGMDLLLDVDWQQILGAQVVVSDAATSEAAEPLLIPPGRPDHHQVDEQTGQPAARDLDRPRSGGAVWGVFALVGAAAVVFSTRSIVKRIGRS</sequence>
<accession>A0A5B9M7J7</accession>
<feature type="region of interest" description="Disordered" evidence="1">
    <location>
        <begin position="325"/>
        <end position="352"/>
    </location>
</feature>
<keyword evidence="3" id="KW-0732">Signal</keyword>
<evidence type="ECO:0000256" key="2">
    <source>
        <dbReference type="SAM" id="Phobius"/>
    </source>
</evidence>
<evidence type="ECO:0000256" key="3">
    <source>
        <dbReference type="SAM" id="SignalP"/>
    </source>
</evidence>
<keyword evidence="2" id="KW-0812">Transmembrane</keyword>
<feature type="signal peptide" evidence="3">
    <location>
        <begin position="1"/>
        <end position="24"/>
    </location>
</feature>
<reference evidence="4 5" key="1">
    <citation type="submission" date="2019-02" db="EMBL/GenBank/DDBJ databases">
        <title>Planctomycetal bacteria perform biofilm scaping via a novel small molecule.</title>
        <authorList>
            <person name="Jeske O."/>
            <person name="Boedeker C."/>
            <person name="Wiegand S."/>
            <person name="Breitling P."/>
            <person name="Kallscheuer N."/>
            <person name="Jogler M."/>
            <person name="Rohde M."/>
            <person name="Petersen J."/>
            <person name="Medema M.H."/>
            <person name="Surup F."/>
            <person name="Jogler C."/>
        </authorList>
    </citation>
    <scope>NUCLEOTIDE SEQUENCE [LARGE SCALE GENOMIC DNA]</scope>
    <source>
        <strain evidence="4 5">Mal15</strain>
    </source>
</reference>
<dbReference type="PROSITE" id="PS51257">
    <property type="entry name" value="PROKAR_LIPOPROTEIN"/>
    <property type="match status" value="1"/>
</dbReference>
<feature type="transmembrane region" description="Helical" evidence="2">
    <location>
        <begin position="358"/>
        <end position="379"/>
    </location>
</feature>
<name>A0A5B9M7J7_9BACT</name>
<gene>
    <name evidence="4" type="ORF">Mal15_11480</name>
</gene>
<dbReference type="RefSeq" id="WP_147866836.1">
    <property type="nucleotide sequence ID" value="NZ_CP036264.1"/>
</dbReference>
<feature type="chain" id="PRO_5023019085" evidence="3">
    <location>
        <begin position="25"/>
        <end position="385"/>
    </location>
</feature>
<keyword evidence="2" id="KW-0472">Membrane</keyword>
<keyword evidence="2" id="KW-1133">Transmembrane helix</keyword>
<evidence type="ECO:0000256" key="1">
    <source>
        <dbReference type="SAM" id="MobiDB-lite"/>
    </source>
</evidence>
<evidence type="ECO:0000313" key="4">
    <source>
        <dbReference type="EMBL" id="QEF97112.1"/>
    </source>
</evidence>
<protein>
    <submittedName>
        <fullName evidence="4">Uncharacterized protein</fullName>
    </submittedName>
</protein>
<evidence type="ECO:0000313" key="5">
    <source>
        <dbReference type="Proteomes" id="UP000321353"/>
    </source>
</evidence>
<dbReference type="Proteomes" id="UP000321353">
    <property type="component" value="Chromosome"/>
</dbReference>
<dbReference type="EMBL" id="CP036264">
    <property type="protein sequence ID" value="QEF97112.1"/>
    <property type="molecule type" value="Genomic_DNA"/>
</dbReference>
<dbReference type="AlphaFoldDB" id="A0A5B9M7J7"/>
<proteinExistence type="predicted"/>